<gene>
    <name evidence="1" type="ORF">TorRG33x02_343360</name>
</gene>
<keyword evidence="2" id="KW-1185">Reference proteome</keyword>
<name>A0A2P5ARP4_TREOI</name>
<evidence type="ECO:0000313" key="2">
    <source>
        <dbReference type="Proteomes" id="UP000237000"/>
    </source>
</evidence>
<sequence length="65" mass="7214">MEEAMKVAVKDSCMPVAQEGMGESAVKDISLPDIFVKKLLALLYPQTLSGLSYLTDFYGLYYESD</sequence>
<evidence type="ECO:0000313" key="1">
    <source>
        <dbReference type="EMBL" id="PON39205.1"/>
    </source>
</evidence>
<dbReference type="AlphaFoldDB" id="A0A2P5ARP4"/>
<reference evidence="2" key="1">
    <citation type="submission" date="2016-06" db="EMBL/GenBank/DDBJ databases">
        <title>Parallel loss of symbiosis genes in relatives of nitrogen-fixing non-legume Parasponia.</title>
        <authorList>
            <person name="Van Velzen R."/>
            <person name="Holmer R."/>
            <person name="Bu F."/>
            <person name="Rutten L."/>
            <person name="Van Zeijl A."/>
            <person name="Liu W."/>
            <person name="Santuari L."/>
            <person name="Cao Q."/>
            <person name="Sharma T."/>
            <person name="Shen D."/>
            <person name="Roswanjaya Y."/>
            <person name="Wardhani T."/>
            <person name="Kalhor M.S."/>
            <person name="Jansen J."/>
            <person name="Van den Hoogen J."/>
            <person name="Gungor B."/>
            <person name="Hartog M."/>
            <person name="Hontelez J."/>
            <person name="Verver J."/>
            <person name="Yang W.-C."/>
            <person name="Schijlen E."/>
            <person name="Repin R."/>
            <person name="Schilthuizen M."/>
            <person name="Schranz E."/>
            <person name="Heidstra R."/>
            <person name="Miyata K."/>
            <person name="Fedorova E."/>
            <person name="Kohlen W."/>
            <person name="Bisseling T."/>
            <person name="Smit S."/>
            <person name="Geurts R."/>
        </authorList>
    </citation>
    <scope>NUCLEOTIDE SEQUENCE [LARGE SCALE GENOMIC DNA]</scope>
    <source>
        <strain evidence="2">cv. RG33-2</strain>
    </source>
</reference>
<proteinExistence type="predicted"/>
<dbReference type="InParanoid" id="A0A2P5ARP4"/>
<dbReference type="Proteomes" id="UP000237000">
    <property type="component" value="Unassembled WGS sequence"/>
</dbReference>
<organism evidence="1 2">
    <name type="scientific">Trema orientale</name>
    <name type="common">Charcoal tree</name>
    <name type="synonym">Celtis orientalis</name>
    <dbReference type="NCBI Taxonomy" id="63057"/>
    <lineage>
        <taxon>Eukaryota</taxon>
        <taxon>Viridiplantae</taxon>
        <taxon>Streptophyta</taxon>
        <taxon>Embryophyta</taxon>
        <taxon>Tracheophyta</taxon>
        <taxon>Spermatophyta</taxon>
        <taxon>Magnoliopsida</taxon>
        <taxon>eudicotyledons</taxon>
        <taxon>Gunneridae</taxon>
        <taxon>Pentapetalae</taxon>
        <taxon>rosids</taxon>
        <taxon>fabids</taxon>
        <taxon>Rosales</taxon>
        <taxon>Cannabaceae</taxon>
        <taxon>Trema</taxon>
    </lineage>
</organism>
<comment type="caution">
    <text evidence="1">The sequence shown here is derived from an EMBL/GenBank/DDBJ whole genome shotgun (WGS) entry which is preliminary data.</text>
</comment>
<protein>
    <submittedName>
        <fullName evidence="1">Uncharacterized protein</fullName>
    </submittedName>
</protein>
<dbReference type="EMBL" id="JXTC01000727">
    <property type="protein sequence ID" value="PON39205.1"/>
    <property type="molecule type" value="Genomic_DNA"/>
</dbReference>
<accession>A0A2P5ARP4</accession>
<dbReference type="OrthoDB" id="10290399at2759"/>